<dbReference type="AlphaFoldDB" id="A0A832CZY2"/>
<dbReference type="EMBL" id="DSVI01000004">
    <property type="protein sequence ID" value="HGT47073.1"/>
    <property type="molecule type" value="Genomic_DNA"/>
</dbReference>
<reference evidence="2" key="1">
    <citation type="journal article" date="2020" name="mSystems">
        <title>Genome- and Community-Level Interaction Insights into Carbon Utilization and Element Cycling Functions of Hydrothermarchaeota in Hydrothermal Sediment.</title>
        <authorList>
            <person name="Zhou Z."/>
            <person name="Liu Y."/>
            <person name="Xu W."/>
            <person name="Pan J."/>
            <person name="Luo Z.H."/>
            <person name="Li M."/>
        </authorList>
    </citation>
    <scope>NUCLEOTIDE SEQUENCE [LARGE SCALE GENOMIC DNA]</scope>
    <source>
        <strain evidence="2">SpSt-500</strain>
    </source>
</reference>
<proteinExistence type="predicted"/>
<keyword evidence="1" id="KW-0812">Transmembrane</keyword>
<dbReference type="SUPFAM" id="SSF82185">
    <property type="entry name" value="Histone H3 K4-specific methyltransferase SET7/9 N-terminal domain"/>
    <property type="match status" value="1"/>
</dbReference>
<protein>
    <recommendedName>
        <fullName evidence="3">MORN repeat protein</fullName>
    </recommendedName>
</protein>
<evidence type="ECO:0008006" key="3">
    <source>
        <dbReference type="Google" id="ProtNLM"/>
    </source>
</evidence>
<dbReference type="Gene3D" id="3.90.930.1">
    <property type="match status" value="1"/>
</dbReference>
<keyword evidence="1" id="KW-0472">Membrane</keyword>
<gene>
    <name evidence="2" type="ORF">ENS56_03465</name>
</gene>
<name>A0A832CZY2_9BACT</name>
<keyword evidence="1" id="KW-1133">Transmembrane helix</keyword>
<dbReference type="InterPro" id="IPR011652">
    <property type="entry name" value="MORN_2"/>
</dbReference>
<comment type="caution">
    <text evidence="2">The sequence shown here is derived from an EMBL/GenBank/DDBJ whole genome shotgun (WGS) entry which is preliminary data.</text>
</comment>
<organism evidence="2">
    <name type="scientific">Ignavibacterium album</name>
    <dbReference type="NCBI Taxonomy" id="591197"/>
    <lineage>
        <taxon>Bacteria</taxon>
        <taxon>Pseudomonadati</taxon>
        <taxon>Ignavibacteriota</taxon>
        <taxon>Ignavibacteria</taxon>
        <taxon>Ignavibacteriales</taxon>
        <taxon>Ignavibacteriaceae</taxon>
        <taxon>Ignavibacterium</taxon>
    </lineage>
</organism>
<accession>A0A832CZY2</accession>
<feature type="transmembrane region" description="Helical" evidence="1">
    <location>
        <begin position="23"/>
        <end position="42"/>
    </location>
</feature>
<evidence type="ECO:0000313" key="2">
    <source>
        <dbReference type="EMBL" id="HGT47073.1"/>
    </source>
</evidence>
<evidence type="ECO:0000256" key="1">
    <source>
        <dbReference type="SAM" id="Phobius"/>
    </source>
</evidence>
<sequence length="201" mass="23469">MIARFYSSYHFLRANTVTFSEKIFSLGTVYTILLFVAIFLVLGNNSEKKDSQIKLIEKSGLIYEVGNDTPYTGQVKDTVQDKVIEYYLIDGKKYGDFKVSNLTGIVEMCGSMNDNKNEGIWNYYYPNGQLESRGTFYNDQLNGRWIWYFPDGKLRAEGFYQDNKKIGTWKFFNKQSKIVREISYRNDSVELVRNYELNVSL</sequence>
<dbReference type="Pfam" id="PF07661">
    <property type="entry name" value="MORN_2"/>
    <property type="match status" value="2"/>
</dbReference>